<dbReference type="PANTHER" id="PTHR14233:SF4">
    <property type="entry name" value="SOLUTE CARRIER FAMILY 35 MEMBER F2"/>
    <property type="match status" value="1"/>
</dbReference>
<dbReference type="PANTHER" id="PTHR14233">
    <property type="entry name" value="DUF914-RELATED"/>
    <property type="match status" value="1"/>
</dbReference>
<evidence type="ECO:0000256" key="2">
    <source>
        <dbReference type="ARBA" id="ARBA00007863"/>
    </source>
</evidence>
<evidence type="ECO:0000256" key="4">
    <source>
        <dbReference type="ARBA" id="ARBA00022692"/>
    </source>
</evidence>
<evidence type="ECO:0000256" key="1">
    <source>
        <dbReference type="ARBA" id="ARBA00004141"/>
    </source>
</evidence>
<comment type="caution">
    <text evidence="9">The sequence shown here is derived from an EMBL/GenBank/DDBJ whole genome shotgun (WGS) entry which is preliminary data.</text>
</comment>
<evidence type="ECO:0000313" key="9">
    <source>
        <dbReference type="EMBL" id="KAJ8982267.1"/>
    </source>
</evidence>
<sequence length="224" mass="24584">MFLCAIYTSWLAFRRGDKGLISIIKARGWRYILLCFINVQANTLLSTAHQFTTLTSIQLLGCVAIPVALALSCLVLGVATACCTLSLFLSASWGGMPRKNQLVGDMLCLGGAVLFAIVTVLQELSVKNTDIIEYLGLLGLFGSIVSGIQIYKFHALYFLSYTLSMTGVYIYAIKQTPVAPQNLPLNHTREMNNSRGSECQLPEHMITDSPERINNEILSALNVE</sequence>
<evidence type="ECO:0000256" key="3">
    <source>
        <dbReference type="ARBA" id="ARBA00022448"/>
    </source>
</evidence>
<dbReference type="Pfam" id="PF06027">
    <property type="entry name" value="SLC35F"/>
    <property type="match status" value="1"/>
</dbReference>
<name>A0ABQ9JY52_9CUCU</name>
<feature type="transmembrane region" description="Helical" evidence="8">
    <location>
        <begin position="57"/>
        <end position="90"/>
    </location>
</feature>
<reference evidence="9" key="1">
    <citation type="journal article" date="2023" name="Insect Mol. Biol.">
        <title>Genome sequencing provides insights into the evolution of gene families encoding plant cell wall-degrading enzymes in longhorned beetles.</title>
        <authorList>
            <person name="Shin N.R."/>
            <person name="Okamura Y."/>
            <person name="Kirsch R."/>
            <person name="Pauchet Y."/>
        </authorList>
    </citation>
    <scope>NUCLEOTIDE SEQUENCE</scope>
    <source>
        <strain evidence="9">MMC_N1</strain>
    </source>
</reference>
<evidence type="ECO:0000256" key="8">
    <source>
        <dbReference type="SAM" id="Phobius"/>
    </source>
</evidence>
<feature type="transmembrane region" description="Helical" evidence="8">
    <location>
        <begin position="31"/>
        <end position="51"/>
    </location>
</feature>
<keyword evidence="6 8" id="KW-0472">Membrane</keyword>
<keyword evidence="3" id="KW-0813">Transport</keyword>
<accession>A0ABQ9JY52</accession>
<protein>
    <submittedName>
        <fullName evidence="9">Uncharacterized protein</fullName>
    </submittedName>
</protein>
<keyword evidence="5 8" id="KW-1133">Transmembrane helix</keyword>
<feature type="transmembrane region" description="Helical" evidence="8">
    <location>
        <begin position="102"/>
        <end position="125"/>
    </location>
</feature>
<gene>
    <name evidence="9" type="ORF">NQ317_007239</name>
</gene>
<comment type="similarity">
    <text evidence="2">Belongs to the SLC35F solute transporter family.</text>
</comment>
<keyword evidence="4 8" id="KW-0812">Transmembrane</keyword>
<dbReference type="InterPro" id="IPR009262">
    <property type="entry name" value="SLC35_F1/F2/F6"/>
</dbReference>
<feature type="transmembrane region" description="Helical" evidence="8">
    <location>
        <begin position="131"/>
        <end position="148"/>
    </location>
</feature>
<organism evidence="9 10">
    <name type="scientific">Molorchus minor</name>
    <dbReference type="NCBI Taxonomy" id="1323400"/>
    <lineage>
        <taxon>Eukaryota</taxon>
        <taxon>Metazoa</taxon>
        <taxon>Ecdysozoa</taxon>
        <taxon>Arthropoda</taxon>
        <taxon>Hexapoda</taxon>
        <taxon>Insecta</taxon>
        <taxon>Pterygota</taxon>
        <taxon>Neoptera</taxon>
        <taxon>Endopterygota</taxon>
        <taxon>Coleoptera</taxon>
        <taxon>Polyphaga</taxon>
        <taxon>Cucujiformia</taxon>
        <taxon>Chrysomeloidea</taxon>
        <taxon>Cerambycidae</taxon>
        <taxon>Lamiinae</taxon>
        <taxon>Monochamini</taxon>
        <taxon>Molorchus</taxon>
    </lineage>
</organism>
<evidence type="ECO:0000256" key="7">
    <source>
        <dbReference type="ARBA" id="ARBA00037727"/>
    </source>
</evidence>
<evidence type="ECO:0000256" key="6">
    <source>
        <dbReference type="ARBA" id="ARBA00023136"/>
    </source>
</evidence>
<dbReference type="Proteomes" id="UP001162164">
    <property type="component" value="Unassembled WGS sequence"/>
</dbReference>
<dbReference type="InterPro" id="IPR052221">
    <property type="entry name" value="SLC35F_Transporter"/>
</dbReference>
<evidence type="ECO:0000256" key="5">
    <source>
        <dbReference type="ARBA" id="ARBA00022989"/>
    </source>
</evidence>
<dbReference type="EMBL" id="JAPWTJ010000137">
    <property type="protein sequence ID" value="KAJ8982267.1"/>
    <property type="molecule type" value="Genomic_DNA"/>
</dbReference>
<comment type="subcellular location">
    <subcellularLocation>
        <location evidence="1">Membrane</location>
        <topology evidence="1">Multi-pass membrane protein</topology>
    </subcellularLocation>
</comment>
<keyword evidence="10" id="KW-1185">Reference proteome</keyword>
<comment type="function">
    <text evidence="7">Putative solute transporter.</text>
</comment>
<evidence type="ECO:0000313" key="10">
    <source>
        <dbReference type="Proteomes" id="UP001162164"/>
    </source>
</evidence>
<feature type="transmembrane region" description="Helical" evidence="8">
    <location>
        <begin position="155"/>
        <end position="173"/>
    </location>
</feature>
<proteinExistence type="inferred from homology"/>